<dbReference type="GO" id="GO:0016740">
    <property type="term" value="F:transferase activity"/>
    <property type="evidence" value="ECO:0007669"/>
    <property type="project" value="UniProtKB-KW"/>
</dbReference>
<evidence type="ECO:0000313" key="2">
    <source>
        <dbReference type="EMBL" id="KUL42492.1"/>
    </source>
</evidence>
<keyword evidence="2" id="KW-0808">Transferase</keyword>
<accession>A0A0X3VE09</accession>
<dbReference type="EMBL" id="LLZH01000001">
    <property type="protein sequence ID" value="KUL42492.1"/>
    <property type="molecule type" value="Genomic_DNA"/>
</dbReference>
<dbReference type="InterPro" id="IPR002575">
    <property type="entry name" value="Aminoglycoside_PTrfase"/>
</dbReference>
<dbReference type="AlphaFoldDB" id="A0A0X3VE09"/>
<proteinExistence type="predicted"/>
<dbReference type="SUPFAM" id="SSF56112">
    <property type="entry name" value="Protein kinase-like (PK-like)"/>
    <property type="match status" value="1"/>
</dbReference>
<reference evidence="2 3" key="1">
    <citation type="submission" date="2015-10" db="EMBL/GenBank/DDBJ databases">
        <authorList>
            <person name="Gilbert D.G."/>
        </authorList>
    </citation>
    <scope>NUCLEOTIDE SEQUENCE [LARGE SCALE GENOMIC DNA]</scope>
    <source>
        <strain evidence="2 3">NRRL B-16712</strain>
    </source>
</reference>
<protein>
    <submittedName>
        <fullName evidence="2">Aminoglycoside phosphotransferase</fullName>
    </submittedName>
</protein>
<organism evidence="2 3">
    <name type="scientific">Actinoplanes awajinensis subsp. mycoplanecinus</name>
    <dbReference type="NCBI Taxonomy" id="135947"/>
    <lineage>
        <taxon>Bacteria</taxon>
        <taxon>Bacillati</taxon>
        <taxon>Actinomycetota</taxon>
        <taxon>Actinomycetes</taxon>
        <taxon>Micromonosporales</taxon>
        <taxon>Micromonosporaceae</taxon>
        <taxon>Actinoplanes</taxon>
    </lineage>
</organism>
<gene>
    <name evidence="2" type="ORF">ADL15_01055</name>
</gene>
<feature type="domain" description="Aminoglycoside phosphotransferase" evidence="1">
    <location>
        <begin position="56"/>
        <end position="269"/>
    </location>
</feature>
<dbReference type="InterPro" id="IPR011009">
    <property type="entry name" value="Kinase-like_dom_sf"/>
</dbReference>
<comment type="caution">
    <text evidence="2">The sequence shown here is derived from an EMBL/GenBank/DDBJ whole genome shotgun (WGS) entry which is preliminary data.</text>
</comment>
<dbReference type="Proteomes" id="UP000053244">
    <property type="component" value="Unassembled WGS sequence"/>
</dbReference>
<dbReference type="Gene3D" id="3.90.1200.10">
    <property type="match status" value="1"/>
</dbReference>
<dbReference type="Pfam" id="PF01636">
    <property type="entry name" value="APH"/>
    <property type="match status" value="1"/>
</dbReference>
<dbReference type="OrthoDB" id="2570531at2"/>
<sequence>MRPITLPEIPYDATAVRPDWPDLPEPVRRAITARLGSPVSAARSAGGGFTRAFAAVLDTEAGTGVFVKAAPLGDPTAEWYAREAAITAALPPEVTAARPLWTMTDAGWYVLCLEAIDGRIPPLPWSPDDLQSALRTWSAAATALAHPSPALLAVGLPGLPEIVRGEMSWWSLIAKRREPMPEPATTTIAPQRLAELARLERALPDLVAGDALMHGDLRLDNVLIDAGGRAWLCDWTWPCLGAPWFDTVTLLVSAYASGLDTDAVLRAWGAPDEGVDGALAALSGYWLVRAGGGPSSASPHSRQHQRFSGEQALAWLAERRGWDTAPAKRGWLRR</sequence>
<name>A0A0X3VE09_9ACTN</name>
<evidence type="ECO:0000259" key="1">
    <source>
        <dbReference type="Pfam" id="PF01636"/>
    </source>
</evidence>
<dbReference type="RefSeq" id="WP_067684058.1">
    <property type="nucleotide sequence ID" value="NZ_LLZH01000001.1"/>
</dbReference>
<keyword evidence="3" id="KW-1185">Reference proteome</keyword>
<evidence type="ECO:0000313" key="3">
    <source>
        <dbReference type="Proteomes" id="UP000053244"/>
    </source>
</evidence>